<sequence length="247" mass="27109">MSEQLADGTTGFALGESVLGELPPRDTTALVRGVRDRLRLAIALGEIPSGSRLNQVQLAKQLGVSRMPIRTATAELVAEGLLEVVPGGGVAVRQFTERDLRDVFEVRGALESRAVRHVAEHQPVWGLATIDKVVETHKPLVPTYGPAQLLAADREFHMSILDATENSFFRRSIMPVWSTVERAMVQVLHLQEVFTSAWDEHEQIVQAMRAGDPELAEARLHQHLEHAASELAKVMPPEDRVAAADQG</sequence>
<dbReference type="InterPro" id="IPR036390">
    <property type="entry name" value="WH_DNA-bd_sf"/>
</dbReference>
<dbReference type="Gene3D" id="1.10.10.10">
    <property type="entry name" value="Winged helix-like DNA-binding domain superfamily/Winged helix DNA-binding domain"/>
    <property type="match status" value="1"/>
</dbReference>
<dbReference type="InterPro" id="IPR000524">
    <property type="entry name" value="Tscrpt_reg_HTH_GntR"/>
</dbReference>
<dbReference type="SMART" id="SM00895">
    <property type="entry name" value="FCD"/>
    <property type="match status" value="1"/>
</dbReference>
<reference evidence="5 6" key="1">
    <citation type="journal article" date="2021" name="Microbiol. Resour. Announc.">
        <title>Complete Genome Sequences of Two Rhodococcus sp. Strains with Large and Linear Chromosomes, Isolated from Apple Rhizosphere.</title>
        <authorList>
            <person name="Benning S."/>
            <person name="Brugnone N."/>
            <person name="Siani R."/>
            <person name="Kublik S."/>
            <person name="Schloter M."/>
            <person name="Rad V."/>
        </authorList>
    </citation>
    <scope>NUCLEOTIDE SEQUENCE [LARGE SCALE GENOMIC DNA]</scope>
    <source>
        <strain evidence="5 6">R79</strain>
    </source>
</reference>
<evidence type="ECO:0000256" key="1">
    <source>
        <dbReference type="ARBA" id="ARBA00023015"/>
    </source>
</evidence>
<protein>
    <submittedName>
        <fullName evidence="5">GntR family transcriptional regulator</fullName>
    </submittedName>
</protein>
<dbReference type="Gene3D" id="1.20.120.530">
    <property type="entry name" value="GntR ligand-binding domain-like"/>
    <property type="match status" value="1"/>
</dbReference>
<dbReference type="InterPro" id="IPR036388">
    <property type="entry name" value="WH-like_DNA-bd_sf"/>
</dbReference>
<feature type="domain" description="HTH gntR-type" evidence="4">
    <location>
        <begin position="28"/>
        <end position="95"/>
    </location>
</feature>
<dbReference type="SUPFAM" id="SSF48008">
    <property type="entry name" value="GntR ligand-binding domain-like"/>
    <property type="match status" value="1"/>
</dbReference>
<dbReference type="SUPFAM" id="SSF46785">
    <property type="entry name" value="Winged helix' DNA-binding domain"/>
    <property type="match status" value="1"/>
</dbReference>
<keyword evidence="6" id="KW-1185">Reference proteome</keyword>
<evidence type="ECO:0000313" key="6">
    <source>
        <dbReference type="Proteomes" id="UP000662986"/>
    </source>
</evidence>
<dbReference type="PANTHER" id="PTHR43537:SF5">
    <property type="entry name" value="UXU OPERON TRANSCRIPTIONAL REGULATOR"/>
    <property type="match status" value="1"/>
</dbReference>
<gene>
    <name evidence="5" type="ORF">JWS13_04035</name>
</gene>
<evidence type="ECO:0000256" key="2">
    <source>
        <dbReference type="ARBA" id="ARBA00023125"/>
    </source>
</evidence>
<reference evidence="5 6" key="2">
    <citation type="journal article" date="2022" name="Arch. Microbiol.">
        <title>Rhodococcus pseudokoreensis sp. nov. isolated from the rhizosphere of young M26 apple rootstocks.</title>
        <authorList>
            <person name="Kampfer P."/>
            <person name="Glaeser S.P."/>
            <person name="Blom J."/>
            <person name="Wolf J."/>
            <person name="Benning S."/>
            <person name="Schloter M."/>
            <person name="Neumann-Schaal M."/>
        </authorList>
    </citation>
    <scope>NUCLEOTIDE SEQUENCE [LARGE SCALE GENOMIC DNA]</scope>
    <source>
        <strain evidence="5 6">R79</strain>
    </source>
</reference>
<dbReference type="PANTHER" id="PTHR43537">
    <property type="entry name" value="TRANSCRIPTIONAL REGULATOR, GNTR FAMILY"/>
    <property type="match status" value="1"/>
</dbReference>
<name>A0A974ZRY0_9NOCA</name>
<dbReference type="Proteomes" id="UP000662986">
    <property type="component" value="Plasmid unnamed3"/>
</dbReference>
<keyword evidence="1" id="KW-0805">Transcription regulation</keyword>
<proteinExistence type="predicted"/>
<keyword evidence="2" id="KW-0238">DNA-binding</keyword>
<keyword evidence="5" id="KW-0614">Plasmid</keyword>
<dbReference type="InterPro" id="IPR011711">
    <property type="entry name" value="GntR_C"/>
</dbReference>
<dbReference type="CDD" id="cd07377">
    <property type="entry name" value="WHTH_GntR"/>
    <property type="match status" value="1"/>
</dbReference>
<evidence type="ECO:0000313" key="5">
    <source>
        <dbReference type="EMBL" id="QSE87837.1"/>
    </source>
</evidence>
<dbReference type="Pfam" id="PF07729">
    <property type="entry name" value="FCD"/>
    <property type="match status" value="1"/>
</dbReference>
<keyword evidence="3" id="KW-0804">Transcription</keyword>
<dbReference type="Pfam" id="PF00392">
    <property type="entry name" value="GntR"/>
    <property type="match status" value="1"/>
</dbReference>
<dbReference type="PROSITE" id="PS50949">
    <property type="entry name" value="HTH_GNTR"/>
    <property type="match status" value="1"/>
</dbReference>
<dbReference type="EMBL" id="CP070616">
    <property type="protein sequence ID" value="QSE87837.1"/>
    <property type="molecule type" value="Genomic_DNA"/>
</dbReference>
<dbReference type="InterPro" id="IPR008920">
    <property type="entry name" value="TF_FadR/GntR_C"/>
</dbReference>
<organism evidence="5 6">
    <name type="scientific">Rhodococcus pseudokoreensis</name>
    <dbReference type="NCBI Taxonomy" id="2811421"/>
    <lineage>
        <taxon>Bacteria</taxon>
        <taxon>Bacillati</taxon>
        <taxon>Actinomycetota</taxon>
        <taxon>Actinomycetes</taxon>
        <taxon>Mycobacteriales</taxon>
        <taxon>Nocardiaceae</taxon>
        <taxon>Rhodococcus</taxon>
    </lineage>
</organism>
<geneLocation type="plasmid" evidence="5 6">
    <name>unnamed3</name>
</geneLocation>
<accession>A0A974ZRY0</accession>
<dbReference type="RefSeq" id="WP_206004601.1">
    <property type="nucleotide sequence ID" value="NZ_CP070616.1"/>
</dbReference>
<evidence type="ECO:0000256" key="3">
    <source>
        <dbReference type="ARBA" id="ARBA00023163"/>
    </source>
</evidence>
<evidence type="ECO:0000259" key="4">
    <source>
        <dbReference type="PROSITE" id="PS50949"/>
    </source>
</evidence>
<dbReference type="SMART" id="SM00345">
    <property type="entry name" value="HTH_GNTR"/>
    <property type="match status" value="1"/>
</dbReference>